<evidence type="ECO:0000256" key="4">
    <source>
        <dbReference type="ARBA" id="ARBA00022837"/>
    </source>
</evidence>
<dbReference type="InterPro" id="IPR024607">
    <property type="entry name" value="Sulfatase_CS"/>
</dbReference>
<accession>A0A5C5XFJ0</accession>
<dbReference type="EMBL" id="SJPG01000001">
    <property type="protein sequence ID" value="TWT61760.1"/>
    <property type="molecule type" value="Genomic_DNA"/>
</dbReference>
<reference evidence="6 7" key="1">
    <citation type="submission" date="2019-02" db="EMBL/GenBank/DDBJ databases">
        <title>Deep-cultivation of Planctomycetes and their phenomic and genomic characterization uncovers novel biology.</title>
        <authorList>
            <person name="Wiegand S."/>
            <person name="Jogler M."/>
            <person name="Boedeker C."/>
            <person name="Pinto D."/>
            <person name="Vollmers J."/>
            <person name="Rivas-Marin E."/>
            <person name="Kohn T."/>
            <person name="Peeters S.H."/>
            <person name="Heuer A."/>
            <person name="Rast P."/>
            <person name="Oberbeckmann S."/>
            <person name="Bunk B."/>
            <person name="Jeske O."/>
            <person name="Meyerdierks A."/>
            <person name="Storesund J.E."/>
            <person name="Kallscheuer N."/>
            <person name="Luecker S."/>
            <person name="Lage O.M."/>
            <person name="Pohl T."/>
            <person name="Merkel B.J."/>
            <person name="Hornburger P."/>
            <person name="Mueller R.-W."/>
            <person name="Bruemmer F."/>
            <person name="Labrenz M."/>
            <person name="Spormann A.M."/>
            <person name="Op Den Camp H."/>
            <person name="Overmann J."/>
            <person name="Amann R."/>
            <person name="Jetten M.S.M."/>
            <person name="Mascher T."/>
            <person name="Medema M.H."/>
            <person name="Devos D.P."/>
            <person name="Kaster A.-K."/>
            <person name="Ovreas L."/>
            <person name="Rohde M."/>
            <person name="Galperin M.Y."/>
            <person name="Jogler C."/>
        </authorList>
    </citation>
    <scope>NUCLEOTIDE SEQUENCE [LARGE SCALE GENOMIC DNA]</scope>
    <source>
        <strain evidence="6 7">Pan54</strain>
    </source>
</reference>
<dbReference type="Pfam" id="PF00884">
    <property type="entry name" value="Sulfatase"/>
    <property type="match status" value="1"/>
</dbReference>
<organism evidence="6 7">
    <name type="scientific">Rubinisphaera italica</name>
    <dbReference type="NCBI Taxonomy" id="2527969"/>
    <lineage>
        <taxon>Bacteria</taxon>
        <taxon>Pseudomonadati</taxon>
        <taxon>Planctomycetota</taxon>
        <taxon>Planctomycetia</taxon>
        <taxon>Planctomycetales</taxon>
        <taxon>Planctomycetaceae</taxon>
        <taxon>Rubinisphaera</taxon>
    </lineage>
</organism>
<proteinExistence type="inferred from homology"/>
<dbReference type="EC" id="3.1.6.1" evidence="6"/>
<evidence type="ECO:0000256" key="3">
    <source>
        <dbReference type="ARBA" id="ARBA00022801"/>
    </source>
</evidence>
<evidence type="ECO:0000313" key="6">
    <source>
        <dbReference type="EMBL" id="TWT61760.1"/>
    </source>
</evidence>
<dbReference type="GO" id="GO:0004065">
    <property type="term" value="F:arylsulfatase activity"/>
    <property type="evidence" value="ECO:0007669"/>
    <property type="project" value="UniProtKB-EC"/>
</dbReference>
<dbReference type="PROSITE" id="PS00523">
    <property type="entry name" value="SULFATASE_1"/>
    <property type="match status" value="1"/>
</dbReference>
<sequence length="467" mass="53966">MANRPNILWYCTDQQRFDTIGALGNPYVQTPTLDKLVEAGVSFTHTYCQSPICTPSRSSFMTGLYPSRLHNTRNGNESFPGFPPVISKLIAESGYDCGMIGKFHLQSSGYRTEPRLDDGFSYWRFSHAPRDDWKEGHHYAEWVRSLGGNLNELRNRPERVPPEFHQTTWASECAIEFLKNKRDENTPWFLNISIYDPHPPFIPPKEYADRFDPSAMPGPYFQESDLAQQKRLSALDFQDEIRTPEEHDARQKQADYYAMIAQIDDQFARILQYLDETGQRENTVIIFTSDHGESLGDHGLMYKGCRFYEGLVRVPLIFQWAGHYEENIQSDALVELLDLTATLLDISGIEQPEYMQGKSLIPIVTGQSDAQHHRDFVRSEYFDALDPHFTGGTGTFGTMYRNRRYKLCVYHDKDLGELYDLQTDPWEFCDLWNSTEHEQIKHQLIYESFNAHVTLTTDMGSTRIAPM</sequence>
<evidence type="ECO:0000313" key="7">
    <source>
        <dbReference type="Proteomes" id="UP000316095"/>
    </source>
</evidence>
<evidence type="ECO:0000256" key="2">
    <source>
        <dbReference type="ARBA" id="ARBA00022723"/>
    </source>
</evidence>
<evidence type="ECO:0000256" key="1">
    <source>
        <dbReference type="ARBA" id="ARBA00008779"/>
    </source>
</evidence>
<dbReference type="PANTHER" id="PTHR42693">
    <property type="entry name" value="ARYLSULFATASE FAMILY MEMBER"/>
    <property type="match status" value="1"/>
</dbReference>
<dbReference type="RefSeq" id="WP_146503706.1">
    <property type="nucleotide sequence ID" value="NZ_SJPG01000001.1"/>
</dbReference>
<keyword evidence="7" id="KW-1185">Reference proteome</keyword>
<dbReference type="GO" id="GO:0046872">
    <property type="term" value="F:metal ion binding"/>
    <property type="evidence" value="ECO:0007669"/>
    <property type="project" value="UniProtKB-KW"/>
</dbReference>
<feature type="domain" description="Sulfatase N-terminal" evidence="5">
    <location>
        <begin position="5"/>
        <end position="349"/>
    </location>
</feature>
<dbReference type="InterPro" id="IPR050738">
    <property type="entry name" value="Sulfatase"/>
</dbReference>
<dbReference type="OrthoDB" id="9782218at2"/>
<keyword evidence="3 6" id="KW-0378">Hydrolase</keyword>
<dbReference type="AlphaFoldDB" id="A0A5C5XFJ0"/>
<protein>
    <submittedName>
        <fullName evidence="6">Arylsulfatase</fullName>
        <ecNumber evidence="6">3.1.6.1</ecNumber>
    </submittedName>
</protein>
<dbReference type="InterPro" id="IPR000917">
    <property type="entry name" value="Sulfatase_N"/>
</dbReference>
<evidence type="ECO:0000259" key="5">
    <source>
        <dbReference type="Pfam" id="PF00884"/>
    </source>
</evidence>
<keyword evidence="4" id="KW-0106">Calcium</keyword>
<keyword evidence="2" id="KW-0479">Metal-binding</keyword>
<comment type="caution">
    <text evidence="6">The sequence shown here is derived from an EMBL/GenBank/DDBJ whole genome shotgun (WGS) entry which is preliminary data.</text>
</comment>
<dbReference type="Proteomes" id="UP000316095">
    <property type="component" value="Unassembled WGS sequence"/>
</dbReference>
<comment type="similarity">
    <text evidence="1">Belongs to the sulfatase family.</text>
</comment>
<dbReference type="SUPFAM" id="SSF53649">
    <property type="entry name" value="Alkaline phosphatase-like"/>
    <property type="match status" value="1"/>
</dbReference>
<name>A0A5C5XFJ0_9PLAN</name>
<gene>
    <name evidence="6" type="ORF">Pan54_24970</name>
</gene>
<dbReference type="InterPro" id="IPR017850">
    <property type="entry name" value="Alkaline_phosphatase_core_sf"/>
</dbReference>
<dbReference type="PANTHER" id="PTHR42693:SF53">
    <property type="entry name" value="ENDO-4-O-SULFATASE"/>
    <property type="match status" value="1"/>
</dbReference>
<dbReference type="Gene3D" id="3.40.720.10">
    <property type="entry name" value="Alkaline Phosphatase, subunit A"/>
    <property type="match status" value="1"/>
</dbReference>